<feature type="region of interest" description="Disordered" evidence="1">
    <location>
        <begin position="1452"/>
        <end position="1745"/>
    </location>
</feature>
<organism evidence="2 3">
    <name type="scientific">Fusarium heterosporum</name>
    <dbReference type="NCBI Taxonomy" id="42747"/>
    <lineage>
        <taxon>Eukaryota</taxon>
        <taxon>Fungi</taxon>
        <taxon>Dikarya</taxon>
        <taxon>Ascomycota</taxon>
        <taxon>Pezizomycotina</taxon>
        <taxon>Sordariomycetes</taxon>
        <taxon>Hypocreomycetidae</taxon>
        <taxon>Hypocreales</taxon>
        <taxon>Nectriaceae</taxon>
        <taxon>Fusarium</taxon>
        <taxon>Fusarium heterosporum species complex</taxon>
    </lineage>
</organism>
<evidence type="ECO:0000313" key="3">
    <source>
        <dbReference type="Proteomes" id="UP000567885"/>
    </source>
</evidence>
<dbReference type="OrthoDB" id="4850289at2759"/>
<evidence type="ECO:0000256" key="1">
    <source>
        <dbReference type="SAM" id="MobiDB-lite"/>
    </source>
</evidence>
<keyword evidence="3" id="KW-1185">Reference proteome</keyword>
<evidence type="ECO:0000313" key="2">
    <source>
        <dbReference type="EMBL" id="KAF5667819.1"/>
    </source>
</evidence>
<protein>
    <submittedName>
        <fullName evidence="2">Transaldolase</fullName>
    </submittedName>
</protein>
<accession>A0A8H5WRW1</accession>
<reference evidence="2 3" key="1">
    <citation type="submission" date="2020-05" db="EMBL/GenBank/DDBJ databases">
        <title>Identification and distribution of gene clusters putatively required for synthesis of sphingolipid metabolism inhibitors in phylogenetically diverse species of the filamentous fungus Fusarium.</title>
        <authorList>
            <person name="Kim H.-S."/>
            <person name="Busman M."/>
            <person name="Brown D.W."/>
            <person name="Divon H."/>
            <person name="Uhlig S."/>
            <person name="Proctor R.H."/>
        </authorList>
    </citation>
    <scope>NUCLEOTIDE SEQUENCE [LARGE SCALE GENOMIC DNA]</scope>
    <source>
        <strain evidence="2 3">NRRL 20693</strain>
    </source>
</reference>
<feature type="compositionally biased region" description="Basic residues" evidence="1">
    <location>
        <begin position="1719"/>
        <end position="1729"/>
    </location>
</feature>
<feature type="region of interest" description="Disordered" evidence="1">
    <location>
        <begin position="1843"/>
        <end position="1862"/>
    </location>
</feature>
<feature type="compositionally biased region" description="Basic residues" evidence="1">
    <location>
        <begin position="1921"/>
        <end position="1940"/>
    </location>
</feature>
<feature type="compositionally biased region" description="Polar residues" evidence="1">
    <location>
        <begin position="1942"/>
        <end position="1953"/>
    </location>
</feature>
<gene>
    <name evidence="2" type="ORF">FHETE_5588</name>
</gene>
<feature type="region of interest" description="Disordered" evidence="1">
    <location>
        <begin position="1364"/>
        <end position="1409"/>
    </location>
</feature>
<feature type="compositionally biased region" description="Low complexity" evidence="1">
    <location>
        <begin position="1391"/>
        <end position="1407"/>
    </location>
</feature>
<feature type="compositionally biased region" description="Acidic residues" evidence="1">
    <location>
        <begin position="1662"/>
        <end position="1682"/>
    </location>
</feature>
<feature type="compositionally biased region" description="Polar residues" evidence="1">
    <location>
        <begin position="1368"/>
        <end position="1387"/>
    </location>
</feature>
<sequence>MEKELRVSSSLAQDEYTRPFKDADDTSAQRFDLMIHPKSRSWTQRHEYFTKALKSNRTIGQIITANFTYHEARLLKPSDRADIKRLHDANTIRYKALLAGRFAGIEDSLATKFTMAYFGLPVAPIPNILKDIAMMVGLEEEEVPLYSIKPPLHFLTAHSHRNWGKDSLRTNEDDNYPIPIPKVTEPILNLRGGGTYDDDGFREDYIPADETPAAESEEWVYLYGVNGRIPFVPRKWRSFASVLYQLLRIDKYSAREDQSSLEEMFTLFVFDHKVGKSEMIHDQLPLRKTSPAMVHLLGHFTGKGEHDHRNCCGLFAELGWTKVNLGPDTLEPVKEQFETDVLKIGRTLGHISNGPEEEAISHAYIALPKTKSATFVIGKYASDQYNAHLTAAIEILFGIQENADYNHALFRIFDKKKPKPHYEIPVIYGGMGLPQWVWELLHPLNSPDACWMVECMWLDEEVDPIILPNYYPRPHPHLVSAHNELAVPFNQAHSSIIEAITEALDADTVRKVDSVFGIDGDMALGLYGPNKGWNIDLASKPGYAERFGKQLERKPIWFLSLVVNWVNGHCRLLPGWCKGGEVSVEMPPLTSDLLTFREAIDELCQLTKHERDPHKDFIFLKETPSVDSLQVQDMDSPAYLITPDTTENDWLCIRRCITSPDIAVSFFEKSEVDWTTCIAKNNIWGPRVGNHDIEQPKRDILVLRDLDGCEIEPMAEYPSAPIPLRPVAAVDGNVNDRNDRVTPAPSSFRTSAFKTPWVPKAKAETTSGSYTLQLPKTAVLSGDPSQRTEEYDVGILATCRPELDIGYLKEVFRDQSVSPAVSEGEPDGQGEDDEMDDPGSEHDNNVGDDEAERENDRMDLDDHTFNEGREFQDVGEEEHIVDSLPGPSIRAPWARNTVGKDDRGHTWATQPSVFDGFNPNDRTSIAEISIPINAAPVEKVHRTSFNTDLFTKAFLTPTEQADLQRFGWDTRNMLLKRTVKCPTKNCNFTCRLDDEDAMDEHFQRVHQSRKCPWCEESLFEFWDQEQKRKHFRDKHSREMTAILGLPIQPSTTAVPPQPGNMLLGGPIRPQTQGAVPHQGHFSQRPSNPFGRDQGVPHPSGASHQRRTAGIGHPAQNDTWAPSRQAFGQPSTFGPSATGAGGNAFNSRMPNLKGNVSNPNQNNPTFVQGPAPYNPFASSPAAPAVPVNPYRANMDKILKEMRPLPKPLQPPRLLAYPLAWYDKPGPRAFSDPIKRCSYPKCISPNLQRFGSDGIWKHYNLHHPSHKMDACPFCGLSFTLRTGTDADGNPIIEHRDVDQCIKHFDCHIWKLWDILEPVEEQTWSLPKPKPGYPWTVPADEWDKIEARHAELKRTGNYGLPTLAMRKQAAAENTTATQSEAVQTTDTTTRPEGPQTAATTTQPDAPQSTTVPAVAPQTANEAAMVTQALKKCAYFEKCGAYVGAMTHQQYRRHIRASHGKETQIPSSGDEDYGNESGEERQSRQSTPSPEGPGRTDSPSRPSTKPASRTQEVTLDSSDFEIIDAPSNDSSSSLVVVDKPQITMKTTPKTAPKTAPKVTPNPLPANDEPDTESDAAGPSETASTVSRGRRSTKKVPDSGAEDQSDAASTVSQGRDSTKKIKIKLNPKTKPAVATSADDTQGSGSKSSATEGRIRTAKKAKAPQQDGESDSNYEDDGDESDDEEPEDGAVVVPRRRGRSPDWVKKLGPGDPDFDPDDDMYCSKCLRKAPKRRSRSPNQSSKIGRQQELEFHTDQERCCRIRNGEGSADHLPNRSGWIRAKKLPMKLGDLKDKFRRRYPTYALTLYPTKSNLGNATLWRADPNNEDNEAWWDIPWPPYEGYPPFPGKWEAPGEPWDNTPAGRKRREMYIGTQVYDPTYRYSSDSDSDDELRPDVDDLADLQSDISAGQKRRASAAASGNDTDAPAAKKVKKYKTVVKTPKTAKRAGKASTQASRTSSRIRGQKPSASPASSQALSQASVDQDKDKDEDKDDGKGKDDDEDKDNVRDNDGIKWY</sequence>
<feature type="compositionally biased region" description="Acidic residues" evidence="1">
    <location>
        <begin position="824"/>
        <end position="838"/>
    </location>
</feature>
<proteinExistence type="predicted"/>
<feature type="compositionally biased region" description="Polar residues" evidence="1">
    <location>
        <begin position="1115"/>
        <end position="1134"/>
    </location>
</feature>
<feature type="region of interest" description="Disordered" evidence="1">
    <location>
        <begin position="1870"/>
        <end position="2007"/>
    </location>
</feature>
<feature type="compositionally biased region" description="Polar residues" evidence="1">
    <location>
        <begin position="1632"/>
        <end position="1645"/>
    </location>
</feature>
<dbReference type="EMBL" id="JAAGWQ010000099">
    <property type="protein sequence ID" value="KAF5667819.1"/>
    <property type="molecule type" value="Genomic_DNA"/>
</dbReference>
<feature type="compositionally biased region" description="Polar residues" evidence="1">
    <location>
        <begin position="1601"/>
        <end position="1610"/>
    </location>
</feature>
<feature type="compositionally biased region" description="Basic and acidic residues" evidence="1">
    <location>
        <begin position="1974"/>
        <end position="2007"/>
    </location>
</feature>
<name>A0A8H5WRW1_FUSHE</name>
<feature type="compositionally biased region" description="Polar residues" evidence="1">
    <location>
        <begin position="1493"/>
        <end position="1513"/>
    </location>
</feature>
<feature type="compositionally biased region" description="Low complexity" evidence="1">
    <location>
        <begin position="1958"/>
        <end position="1972"/>
    </location>
</feature>
<comment type="caution">
    <text evidence="2">The sequence shown here is derived from an EMBL/GenBank/DDBJ whole genome shotgun (WGS) entry which is preliminary data.</text>
</comment>
<feature type="compositionally biased region" description="Low complexity" evidence="1">
    <location>
        <begin position="1526"/>
        <end position="1556"/>
    </location>
</feature>
<dbReference type="Proteomes" id="UP000567885">
    <property type="component" value="Unassembled WGS sequence"/>
</dbReference>
<feature type="region of interest" description="Disordered" evidence="1">
    <location>
        <begin position="1067"/>
        <end position="1151"/>
    </location>
</feature>
<feature type="region of interest" description="Disordered" evidence="1">
    <location>
        <begin position="816"/>
        <end position="861"/>
    </location>
</feature>